<reference evidence="1" key="1">
    <citation type="journal article" date="2015" name="Proc. Natl. Acad. Sci. U.S.A.">
        <title>Networks of energetic and metabolic interactions define dynamics in microbial communities.</title>
        <authorList>
            <person name="Embree M."/>
            <person name="Liu J.K."/>
            <person name="Al-Bassam M.M."/>
            <person name="Zengler K."/>
        </authorList>
    </citation>
    <scope>NUCLEOTIDE SEQUENCE</scope>
</reference>
<dbReference type="AlphaFoldDB" id="A0A0W8FE39"/>
<organism evidence="1">
    <name type="scientific">hydrocarbon metagenome</name>
    <dbReference type="NCBI Taxonomy" id="938273"/>
    <lineage>
        <taxon>unclassified sequences</taxon>
        <taxon>metagenomes</taxon>
        <taxon>ecological metagenomes</taxon>
    </lineage>
</organism>
<proteinExistence type="predicted"/>
<name>A0A0W8FE39_9ZZZZ</name>
<evidence type="ECO:0000313" key="1">
    <source>
        <dbReference type="EMBL" id="KUG19114.1"/>
    </source>
</evidence>
<dbReference type="EMBL" id="LNQE01001326">
    <property type="protein sequence ID" value="KUG19114.1"/>
    <property type="molecule type" value="Genomic_DNA"/>
</dbReference>
<gene>
    <name evidence="1" type="ORF">ASZ90_011176</name>
</gene>
<sequence>MDRVHISITHRVLGDDEELACCEILCLAPGNRVLEGAVILNDYGHLVIAVVGAEDPDEDLVGVALGGTRDNQLVTARKGCGAHGSADESLPERDSGACILHVIKVVPVHRSADRVNGVRPGIKQGTTNLRCSPPELPGVVDVDVSSGEGRRIGLTGVQQADAASGQARTGHEQVNNLAVGVRTGQQDLLAHVVDAGALCKNGDGAFFNANPDAVEPGIGRSHISDVDGVGAGVSRRVRRKLYCPGAGSVQLYVCVNGTNSAHSKIICRADFGHSSLTRHDLGVLVIIESGHFPHVEEVIAPALAGDRDGEVVVPDNAVSSDIKGYEPRADGEADRVGVGQVIEVAQRLCKCSVGAGCEAAQVDRVSCGAVAGNVDREWRTCQVCYSAARGGRDGDPVLCRAVVIQVCKVVVQPESEIGDATADGSSVHGVAGSGSIYPDIEGGIRFFDEYPGVINQPICIPGEILPGLTPDSCRSEVKVLWVTHNNAASNSTCTKVIVLDQTSNVTKCSQV</sequence>
<protein>
    <submittedName>
        <fullName evidence="1">Uncharacterized protein</fullName>
    </submittedName>
</protein>
<accession>A0A0W8FE39</accession>
<comment type="caution">
    <text evidence="1">The sequence shown here is derived from an EMBL/GenBank/DDBJ whole genome shotgun (WGS) entry which is preliminary data.</text>
</comment>